<dbReference type="CDD" id="cd17546">
    <property type="entry name" value="REC_hyHK_CKI1_RcsC-like"/>
    <property type="match status" value="1"/>
</dbReference>
<evidence type="ECO:0000256" key="1">
    <source>
        <dbReference type="PROSITE-ProRule" id="PRU00169"/>
    </source>
</evidence>
<accession>A0A0Q3K7C0</accession>
<reference evidence="3" key="2">
    <citation type="submission" date="2017-06" db="EMBL/GenBank/DDBJ databases">
        <title>WGS assembly of Brachypodium distachyon.</title>
        <authorList>
            <consortium name="The International Brachypodium Initiative"/>
            <person name="Lucas S."/>
            <person name="Harmon-Smith M."/>
            <person name="Lail K."/>
            <person name="Tice H."/>
            <person name="Grimwood J."/>
            <person name="Bruce D."/>
            <person name="Barry K."/>
            <person name="Shu S."/>
            <person name="Lindquist E."/>
            <person name="Wang M."/>
            <person name="Pitluck S."/>
            <person name="Vogel J.P."/>
            <person name="Garvin D.F."/>
            <person name="Mockler T.C."/>
            <person name="Schmutz J."/>
            <person name="Rokhsar D."/>
            <person name="Bevan M.W."/>
        </authorList>
    </citation>
    <scope>NUCLEOTIDE SEQUENCE</scope>
    <source>
        <strain evidence="3">Bd21</strain>
    </source>
</reference>
<feature type="non-terminal residue" evidence="3">
    <location>
        <position position="1"/>
    </location>
</feature>
<dbReference type="EMBL" id="CM000880">
    <property type="protein sequence ID" value="KQK20396.1"/>
    <property type="molecule type" value="Genomic_DNA"/>
</dbReference>
<dbReference type="Gramene" id="KQK20396">
    <property type="protein sequence ID" value="KQK20396"/>
    <property type="gene ID" value="BRADI_1g54258v3"/>
</dbReference>
<feature type="domain" description="Response regulatory" evidence="2">
    <location>
        <begin position="14"/>
        <end position="94"/>
    </location>
</feature>
<evidence type="ECO:0000313" key="5">
    <source>
        <dbReference type="Proteomes" id="UP000008810"/>
    </source>
</evidence>
<dbReference type="EnsemblPlants" id="KQK20396">
    <property type="protein sequence ID" value="KQK20396"/>
    <property type="gene ID" value="BRADI_1g54258v3"/>
</dbReference>
<dbReference type="Gene3D" id="3.40.50.2300">
    <property type="match status" value="1"/>
</dbReference>
<dbReference type="InterPro" id="IPR011006">
    <property type="entry name" value="CheY-like_superfamily"/>
</dbReference>
<organism evidence="3">
    <name type="scientific">Brachypodium distachyon</name>
    <name type="common">Purple false brome</name>
    <name type="synonym">Trachynia distachya</name>
    <dbReference type="NCBI Taxonomy" id="15368"/>
    <lineage>
        <taxon>Eukaryota</taxon>
        <taxon>Viridiplantae</taxon>
        <taxon>Streptophyta</taxon>
        <taxon>Embryophyta</taxon>
        <taxon>Tracheophyta</taxon>
        <taxon>Spermatophyta</taxon>
        <taxon>Magnoliopsida</taxon>
        <taxon>Liliopsida</taxon>
        <taxon>Poales</taxon>
        <taxon>Poaceae</taxon>
        <taxon>BOP clade</taxon>
        <taxon>Pooideae</taxon>
        <taxon>Stipodae</taxon>
        <taxon>Brachypodieae</taxon>
        <taxon>Brachypodium</taxon>
    </lineage>
</organism>
<dbReference type="InParanoid" id="A0A0Q3K7C0"/>
<evidence type="ECO:0000313" key="3">
    <source>
        <dbReference type="EMBL" id="KQK20396.1"/>
    </source>
</evidence>
<dbReference type="OrthoDB" id="21225at2759"/>
<dbReference type="GO" id="GO:0000160">
    <property type="term" value="P:phosphorelay signal transduction system"/>
    <property type="evidence" value="ECO:0007669"/>
    <property type="project" value="InterPro"/>
</dbReference>
<gene>
    <name evidence="3" type="ORF">BRADI_1g54258v3</name>
</gene>
<dbReference type="InterPro" id="IPR052048">
    <property type="entry name" value="ST_Response_Regulator"/>
</dbReference>
<keyword evidence="5" id="KW-1185">Reference proteome</keyword>
<sequence>LLTMDSKTQGSSLKVLVIEDCEIQSKILLIMLQMFNCHTTRVENGKEAVDLCLEGKKFDIILCDKWMPIMKGPEAVAKIRSMRASEVKIVGVSC</sequence>
<dbReference type="PANTHER" id="PTHR43228:SF24">
    <property type="entry name" value="TWO-COMPONENT RESPONSE REGULATOR ORR42"/>
    <property type="match status" value="1"/>
</dbReference>
<reference evidence="3 4" key="1">
    <citation type="journal article" date="2010" name="Nature">
        <title>Genome sequencing and analysis of the model grass Brachypodium distachyon.</title>
        <authorList>
            <consortium name="International Brachypodium Initiative"/>
        </authorList>
    </citation>
    <scope>NUCLEOTIDE SEQUENCE [LARGE SCALE GENOMIC DNA]</scope>
    <source>
        <strain evidence="3 4">Bd21</strain>
    </source>
</reference>
<dbReference type="Proteomes" id="UP000008810">
    <property type="component" value="Chromosome 1"/>
</dbReference>
<evidence type="ECO:0000259" key="2">
    <source>
        <dbReference type="PROSITE" id="PS50110"/>
    </source>
</evidence>
<proteinExistence type="predicted"/>
<dbReference type="AlphaFoldDB" id="A0A0Q3K7C0"/>
<dbReference type="PANTHER" id="PTHR43228">
    <property type="entry name" value="TWO-COMPONENT RESPONSE REGULATOR"/>
    <property type="match status" value="1"/>
</dbReference>
<feature type="modified residue" description="4-aspartylphosphate" evidence="1">
    <location>
        <position position="64"/>
    </location>
</feature>
<protein>
    <recommendedName>
        <fullName evidence="2">Response regulatory domain-containing protein</fullName>
    </recommendedName>
</protein>
<keyword evidence="1" id="KW-0597">Phosphoprotein</keyword>
<dbReference type="PROSITE" id="PS50110">
    <property type="entry name" value="RESPONSE_REGULATORY"/>
    <property type="match status" value="1"/>
</dbReference>
<evidence type="ECO:0000313" key="4">
    <source>
        <dbReference type="EnsemblPlants" id="KQK20396"/>
    </source>
</evidence>
<dbReference type="SUPFAM" id="SSF52172">
    <property type="entry name" value="CheY-like"/>
    <property type="match status" value="1"/>
</dbReference>
<name>A0A0Q3K7C0_BRADI</name>
<dbReference type="Pfam" id="PF00072">
    <property type="entry name" value="Response_reg"/>
    <property type="match status" value="1"/>
</dbReference>
<reference evidence="4" key="3">
    <citation type="submission" date="2018-08" db="UniProtKB">
        <authorList>
            <consortium name="EnsemblPlants"/>
        </authorList>
    </citation>
    <scope>IDENTIFICATION</scope>
    <source>
        <strain evidence="4">cv. Bd21</strain>
    </source>
</reference>
<dbReference type="InterPro" id="IPR001789">
    <property type="entry name" value="Sig_transdc_resp-reg_receiver"/>
</dbReference>
<dbReference type="STRING" id="15368.A0A0Q3K7C0"/>